<dbReference type="InterPro" id="IPR016024">
    <property type="entry name" value="ARM-type_fold"/>
</dbReference>
<accession>A0A401ZYV6</accession>
<reference evidence="2" key="1">
    <citation type="submission" date="2018-12" db="EMBL/GenBank/DDBJ databases">
        <title>Tengunoibacter tsumagoiensis gen. nov., sp. nov., Dictyobacter kobayashii sp. nov., D. alpinus sp. nov., and D. joshuensis sp. nov. and description of Dictyobacteraceae fam. nov. within the order Ktedonobacterales isolated from Tengu-no-mugimeshi.</title>
        <authorList>
            <person name="Wang C.M."/>
            <person name="Zheng Y."/>
            <person name="Sakai Y."/>
            <person name="Toyoda A."/>
            <person name="Minakuchi Y."/>
            <person name="Abe K."/>
            <person name="Yokota A."/>
            <person name="Yabe S."/>
        </authorList>
    </citation>
    <scope>NUCLEOTIDE SEQUENCE [LARGE SCALE GENOMIC DNA]</scope>
    <source>
        <strain evidence="2">Uno3</strain>
    </source>
</reference>
<protein>
    <submittedName>
        <fullName evidence="1">Uncharacterized protein</fullName>
    </submittedName>
</protein>
<dbReference type="AlphaFoldDB" id="A0A401ZYV6"/>
<organism evidence="1 2">
    <name type="scientific">Tengunoibacter tsumagoiensis</name>
    <dbReference type="NCBI Taxonomy" id="2014871"/>
    <lineage>
        <taxon>Bacteria</taxon>
        <taxon>Bacillati</taxon>
        <taxon>Chloroflexota</taxon>
        <taxon>Ktedonobacteria</taxon>
        <taxon>Ktedonobacterales</taxon>
        <taxon>Dictyobacteraceae</taxon>
        <taxon>Tengunoibacter</taxon>
    </lineage>
</organism>
<comment type="caution">
    <text evidence="1">The sequence shown here is derived from an EMBL/GenBank/DDBJ whole genome shotgun (WGS) entry which is preliminary data.</text>
</comment>
<name>A0A401ZYV6_9CHLR</name>
<dbReference type="RefSeq" id="WP_126579678.1">
    <property type="nucleotide sequence ID" value="NZ_BIFR01000001.1"/>
</dbReference>
<proteinExistence type="predicted"/>
<sequence>MSIWSNTIDIWKDEAFTDDEGYFSHIYPRNVARAFIWVSYDDRTDEEKENHWRPYHELIFEAMDAFALRWGGLSDATFLRVLREAQGADRLVALFAIGHSHLPEADEVLLPFLESPDLFERCASANCLALRKNERALPVLEEYFRTECPVDEMGLPPREVLYWYDHQKVYLTRFFATWGSPEVVPILRRYLFHLWEKHPRYGPDNEIQDVLMYTLGRRGAMGVCHGMPLPGLYRRLAMVYLALGALKADERFADISHEVFVNKQLEQEVRGVLQTVYGLSEEESQTLVDNVASDNLRRNEIYNDHLDYEKLYDTN</sequence>
<dbReference type="InterPro" id="IPR011989">
    <property type="entry name" value="ARM-like"/>
</dbReference>
<dbReference type="Gene3D" id="1.25.10.10">
    <property type="entry name" value="Leucine-rich Repeat Variant"/>
    <property type="match status" value="1"/>
</dbReference>
<dbReference type="SUPFAM" id="SSF48371">
    <property type="entry name" value="ARM repeat"/>
    <property type="match status" value="1"/>
</dbReference>
<dbReference type="EMBL" id="BIFR01000001">
    <property type="protein sequence ID" value="GCE12013.1"/>
    <property type="molecule type" value="Genomic_DNA"/>
</dbReference>
<dbReference type="OrthoDB" id="9802050at2"/>
<evidence type="ECO:0000313" key="2">
    <source>
        <dbReference type="Proteomes" id="UP000287352"/>
    </source>
</evidence>
<dbReference type="Proteomes" id="UP000287352">
    <property type="component" value="Unassembled WGS sequence"/>
</dbReference>
<keyword evidence="2" id="KW-1185">Reference proteome</keyword>
<evidence type="ECO:0000313" key="1">
    <source>
        <dbReference type="EMBL" id="GCE12013.1"/>
    </source>
</evidence>
<gene>
    <name evidence="1" type="ORF">KTT_18720</name>
</gene>